<evidence type="ECO:0000256" key="1">
    <source>
        <dbReference type="ARBA" id="ARBA00022737"/>
    </source>
</evidence>
<dbReference type="SMART" id="SM00248">
    <property type="entry name" value="ANK"/>
    <property type="match status" value="6"/>
</dbReference>
<proteinExistence type="predicted"/>
<dbReference type="SUPFAM" id="SSF48403">
    <property type="entry name" value="Ankyrin repeat"/>
    <property type="match status" value="1"/>
</dbReference>
<dbReference type="PANTHER" id="PTHR24189:SF71">
    <property type="entry name" value="ANKYRIN REPEAT DOMAIN 39"/>
    <property type="match status" value="1"/>
</dbReference>
<evidence type="ECO:0000256" key="4">
    <source>
        <dbReference type="SAM" id="MobiDB-lite"/>
    </source>
</evidence>
<comment type="caution">
    <text evidence="5">The sequence shown here is derived from an EMBL/GenBank/DDBJ whole genome shotgun (WGS) entry which is preliminary data.</text>
</comment>
<dbReference type="PROSITE" id="PS50088">
    <property type="entry name" value="ANK_REPEAT"/>
    <property type="match status" value="2"/>
</dbReference>
<feature type="repeat" description="ANK" evidence="3">
    <location>
        <begin position="371"/>
        <end position="403"/>
    </location>
</feature>
<evidence type="ECO:0000256" key="3">
    <source>
        <dbReference type="PROSITE-ProRule" id="PRU00023"/>
    </source>
</evidence>
<keyword evidence="6" id="KW-1185">Reference proteome</keyword>
<organism evidence="5 6">
    <name type="scientific">Rhodococcus daqingensis</name>
    <dbReference type="NCBI Taxonomy" id="2479363"/>
    <lineage>
        <taxon>Bacteria</taxon>
        <taxon>Bacillati</taxon>
        <taxon>Actinomycetota</taxon>
        <taxon>Actinomycetes</taxon>
        <taxon>Mycobacteriales</taxon>
        <taxon>Nocardiaceae</taxon>
        <taxon>Rhodococcus</taxon>
    </lineage>
</organism>
<protein>
    <submittedName>
        <fullName evidence="5">Ankyrin repeat domain-containing protein</fullName>
    </submittedName>
</protein>
<evidence type="ECO:0000256" key="2">
    <source>
        <dbReference type="ARBA" id="ARBA00023043"/>
    </source>
</evidence>
<evidence type="ECO:0000313" key="6">
    <source>
        <dbReference type="Proteomes" id="UP001596484"/>
    </source>
</evidence>
<evidence type="ECO:0000313" key="5">
    <source>
        <dbReference type="EMBL" id="MFC7447181.1"/>
    </source>
</evidence>
<dbReference type="Proteomes" id="UP001596484">
    <property type="component" value="Unassembled WGS sequence"/>
</dbReference>
<feature type="repeat" description="ANK" evidence="3">
    <location>
        <begin position="266"/>
        <end position="291"/>
    </location>
</feature>
<dbReference type="Gene3D" id="1.25.40.20">
    <property type="entry name" value="Ankyrin repeat-containing domain"/>
    <property type="match status" value="2"/>
</dbReference>
<dbReference type="PROSITE" id="PS50297">
    <property type="entry name" value="ANK_REP_REGION"/>
    <property type="match status" value="2"/>
</dbReference>
<dbReference type="InterPro" id="IPR036770">
    <property type="entry name" value="Ankyrin_rpt-contain_sf"/>
</dbReference>
<accession>A0ABW2RTV8</accession>
<name>A0ABW2RTV8_9NOCA</name>
<dbReference type="Pfam" id="PF00023">
    <property type="entry name" value="Ank"/>
    <property type="match status" value="1"/>
</dbReference>
<sequence>MDGIAQGHTVTGGQARPYDRRPDMATASTLADEFLLLACLRYSPDDGEDRWRRASALLDAHPEIRTATVHTAAACADVGALRRLLGADRTLVRTDGGPFDWPPLLYLTYARHDAAVTEAAAVGAARLLLDAGADPNAGYLWDGESPPFTALTGALGGGERGEDNQPRHPHSIALARLLLEAGANPNDGQALYNRMFGRDDDHLTLLLEFGLGRGDREPWTSRRGAGPESPASLLGDQLGWAILHEHHARIALLLDRGAEPDRRLRNGRTPLELATVYGKTHAARLLTAAGATGPELDPVDRLMAAGMIADRPTAAALVDAQPGLAAAAAARHPSAILRATGAGNADAVQLLAELGFDVNALGRADLPIEEPWETALHASAGAGNRDLVVLLLGLGADPSVSDQRFGSTPAAWAAHFGHSISELEAPPPERA</sequence>
<dbReference type="RefSeq" id="WP_378402071.1">
    <property type="nucleotide sequence ID" value="NZ_JBHTCS010000009.1"/>
</dbReference>
<keyword evidence="2 3" id="KW-0040">ANK repeat</keyword>
<dbReference type="InterPro" id="IPR050745">
    <property type="entry name" value="Multifunctional_regulatory"/>
</dbReference>
<dbReference type="InterPro" id="IPR002110">
    <property type="entry name" value="Ankyrin_rpt"/>
</dbReference>
<gene>
    <name evidence="5" type="ORF">ACFQS9_04665</name>
</gene>
<keyword evidence="1" id="KW-0677">Repeat</keyword>
<dbReference type="EMBL" id="JBHTCS010000009">
    <property type="protein sequence ID" value="MFC7447181.1"/>
    <property type="molecule type" value="Genomic_DNA"/>
</dbReference>
<feature type="region of interest" description="Disordered" evidence="4">
    <location>
        <begin position="1"/>
        <end position="21"/>
    </location>
</feature>
<reference evidence="6" key="1">
    <citation type="journal article" date="2019" name="Int. J. Syst. Evol. Microbiol.">
        <title>The Global Catalogue of Microorganisms (GCM) 10K type strain sequencing project: providing services to taxonomists for standard genome sequencing and annotation.</title>
        <authorList>
            <consortium name="The Broad Institute Genomics Platform"/>
            <consortium name="The Broad Institute Genome Sequencing Center for Infectious Disease"/>
            <person name="Wu L."/>
            <person name="Ma J."/>
        </authorList>
    </citation>
    <scope>NUCLEOTIDE SEQUENCE [LARGE SCALE GENOMIC DNA]</scope>
    <source>
        <strain evidence="6">ICMP 19430</strain>
    </source>
</reference>
<dbReference type="PANTHER" id="PTHR24189">
    <property type="entry name" value="MYOTROPHIN"/>
    <property type="match status" value="1"/>
</dbReference>